<dbReference type="Pfam" id="PF11967">
    <property type="entry name" value="RecO_N"/>
    <property type="match status" value="1"/>
</dbReference>
<reference evidence="3 4" key="1">
    <citation type="submission" date="2019-12" db="EMBL/GenBank/DDBJ databases">
        <title>Genomic-based taxomic classification of the family Erythrobacteraceae.</title>
        <authorList>
            <person name="Xu L."/>
        </authorList>
    </citation>
    <scope>NUCLEOTIDE SEQUENCE [LARGE SCALE GENOMIC DNA]</scope>
    <source>
        <strain evidence="3 4">KCTC 52259</strain>
    </source>
</reference>
<dbReference type="InterPro" id="IPR012340">
    <property type="entry name" value="NA-bd_OB-fold"/>
</dbReference>
<accession>A0A6L7GEN1</accession>
<dbReference type="InterPro" id="IPR003717">
    <property type="entry name" value="RecO"/>
</dbReference>
<sequence>MELRAPAILLSARSHGETAVIARMLTEHDGLVAGYVAGGRGRLLRPVVIPGNLVQIDLRSKSDTQLPFARLELVQSRGPWLSEPLPAAAISWVCALTATVLPERNSYPNLYLALSALLDAICNAPSARGWAQGLVGYEMLLLRELGYGGGVRPDGADFAAVMAAFDALADPMERYLLADRRGDVMAARTLLGARLARISDEAGNEAGNEAGDQARQDRDDQ</sequence>
<evidence type="ECO:0000256" key="1">
    <source>
        <dbReference type="SAM" id="MobiDB-lite"/>
    </source>
</evidence>
<dbReference type="Proteomes" id="UP000473531">
    <property type="component" value="Unassembled WGS sequence"/>
</dbReference>
<dbReference type="Pfam" id="PF02565">
    <property type="entry name" value="RecO_C"/>
    <property type="match status" value="1"/>
</dbReference>
<dbReference type="Gene3D" id="2.40.50.140">
    <property type="entry name" value="Nucleic acid-binding proteins"/>
    <property type="match status" value="1"/>
</dbReference>
<dbReference type="GO" id="GO:0006310">
    <property type="term" value="P:DNA recombination"/>
    <property type="evidence" value="ECO:0007669"/>
    <property type="project" value="InterPro"/>
</dbReference>
<dbReference type="GO" id="GO:0006281">
    <property type="term" value="P:DNA repair"/>
    <property type="evidence" value="ECO:0007669"/>
    <property type="project" value="InterPro"/>
</dbReference>
<keyword evidence="4" id="KW-1185">Reference proteome</keyword>
<dbReference type="EMBL" id="WTYU01000001">
    <property type="protein sequence ID" value="MXP14483.1"/>
    <property type="molecule type" value="Genomic_DNA"/>
</dbReference>
<dbReference type="RefSeq" id="WP_160600636.1">
    <property type="nucleotide sequence ID" value="NZ_WTYU01000001.1"/>
</dbReference>
<protein>
    <submittedName>
        <fullName evidence="3">DNA recombination protein RecO</fullName>
    </submittedName>
</protein>
<gene>
    <name evidence="3" type="ORF">GRI44_06930</name>
</gene>
<dbReference type="InterPro" id="IPR022572">
    <property type="entry name" value="DNA_rep/recomb_RecO_N"/>
</dbReference>
<evidence type="ECO:0000313" key="4">
    <source>
        <dbReference type="Proteomes" id="UP000473531"/>
    </source>
</evidence>
<evidence type="ECO:0000313" key="3">
    <source>
        <dbReference type="EMBL" id="MXP14483.1"/>
    </source>
</evidence>
<dbReference type="OrthoDB" id="9804792at2"/>
<proteinExistence type="predicted"/>
<feature type="compositionally biased region" description="Basic and acidic residues" evidence="1">
    <location>
        <begin position="212"/>
        <end position="221"/>
    </location>
</feature>
<evidence type="ECO:0000259" key="2">
    <source>
        <dbReference type="Pfam" id="PF11967"/>
    </source>
</evidence>
<organism evidence="3 4">
    <name type="scientific">Allopontixanthobacter confluentis</name>
    <dbReference type="NCBI Taxonomy" id="1849021"/>
    <lineage>
        <taxon>Bacteria</taxon>
        <taxon>Pseudomonadati</taxon>
        <taxon>Pseudomonadota</taxon>
        <taxon>Alphaproteobacteria</taxon>
        <taxon>Sphingomonadales</taxon>
        <taxon>Erythrobacteraceae</taxon>
        <taxon>Allopontixanthobacter</taxon>
    </lineage>
</organism>
<dbReference type="AlphaFoldDB" id="A0A6L7GEN1"/>
<comment type="caution">
    <text evidence="3">The sequence shown here is derived from an EMBL/GenBank/DDBJ whole genome shotgun (WGS) entry which is preliminary data.</text>
</comment>
<name>A0A6L7GEN1_9SPHN</name>
<feature type="domain" description="DNA replication/recombination mediator RecO N-terminal" evidence="2">
    <location>
        <begin position="1"/>
        <end position="74"/>
    </location>
</feature>
<feature type="region of interest" description="Disordered" evidence="1">
    <location>
        <begin position="202"/>
        <end position="221"/>
    </location>
</feature>